<gene>
    <name evidence="2" type="ORF">RND81_07G148500</name>
</gene>
<protein>
    <submittedName>
        <fullName evidence="2">Uncharacterized protein</fullName>
    </submittedName>
</protein>
<keyword evidence="3" id="KW-1185">Reference proteome</keyword>
<sequence length="144" mass="15846">MDMSYSIMDIITYFAPLISTLSPFHPSFLSLNIKNTHIKKNPLPPPSSVPATLTPHPHLPPPSSTPASTNHIAYRTPATITTPHTAYPRPATIVAHLQQPPYTLIPQRPHSYARPPALPSPLSGDSRPYPDRLSFSNKNPNCKN</sequence>
<dbReference type="AlphaFoldDB" id="A0AAW1JUQ6"/>
<dbReference type="EMBL" id="JBDFQZ010000007">
    <property type="protein sequence ID" value="KAK9706736.1"/>
    <property type="molecule type" value="Genomic_DNA"/>
</dbReference>
<reference evidence="2" key="1">
    <citation type="submission" date="2024-03" db="EMBL/GenBank/DDBJ databases">
        <title>WGS assembly of Saponaria officinalis var. Norfolk2.</title>
        <authorList>
            <person name="Jenkins J."/>
            <person name="Shu S."/>
            <person name="Grimwood J."/>
            <person name="Barry K."/>
            <person name="Goodstein D."/>
            <person name="Schmutz J."/>
            <person name="Leebens-Mack J."/>
            <person name="Osbourn A."/>
        </authorList>
    </citation>
    <scope>NUCLEOTIDE SEQUENCE [LARGE SCALE GENOMIC DNA]</scope>
    <source>
        <strain evidence="2">JIC</strain>
    </source>
</reference>
<organism evidence="2 3">
    <name type="scientific">Saponaria officinalis</name>
    <name type="common">Common soapwort</name>
    <name type="synonym">Lychnis saponaria</name>
    <dbReference type="NCBI Taxonomy" id="3572"/>
    <lineage>
        <taxon>Eukaryota</taxon>
        <taxon>Viridiplantae</taxon>
        <taxon>Streptophyta</taxon>
        <taxon>Embryophyta</taxon>
        <taxon>Tracheophyta</taxon>
        <taxon>Spermatophyta</taxon>
        <taxon>Magnoliopsida</taxon>
        <taxon>eudicotyledons</taxon>
        <taxon>Gunneridae</taxon>
        <taxon>Pentapetalae</taxon>
        <taxon>Caryophyllales</taxon>
        <taxon>Caryophyllaceae</taxon>
        <taxon>Caryophylleae</taxon>
        <taxon>Saponaria</taxon>
    </lineage>
</organism>
<feature type="compositionally biased region" description="Polar residues" evidence="1">
    <location>
        <begin position="134"/>
        <end position="144"/>
    </location>
</feature>
<dbReference type="Proteomes" id="UP001443914">
    <property type="component" value="Unassembled WGS sequence"/>
</dbReference>
<name>A0AAW1JUQ6_SAPOF</name>
<feature type="region of interest" description="Disordered" evidence="1">
    <location>
        <begin position="104"/>
        <end position="144"/>
    </location>
</feature>
<feature type="region of interest" description="Disordered" evidence="1">
    <location>
        <begin position="41"/>
        <end position="91"/>
    </location>
</feature>
<comment type="caution">
    <text evidence="2">The sequence shown here is derived from an EMBL/GenBank/DDBJ whole genome shotgun (WGS) entry which is preliminary data.</text>
</comment>
<proteinExistence type="predicted"/>
<accession>A0AAW1JUQ6</accession>
<evidence type="ECO:0000256" key="1">
    <source>
        <dbReference type="SAM" id="MobiDB-lite"/>
    </source>
</evidence>
<evidence type="ECO:0000313" key="2">
    <source>
        <dbReference type="EMBL" id="KAK9706736.1"/>
    </source>
</evidence>
<evidence type="ECO:0000313" key="3">
    <source>
        <dbReference type="Proteomes" id="UP001443914"/>
    </source>
</evidence>